<dbReference type="EMBL" id="CH474023">
    <property type="protein sequence ID" value="EDL85251.1"/>
    <property type="molecule type" value="Genomic_DNA"/>
</dbReference>
<protein>
    <submittedName>
        <fullName evidence="1">RCG52250</fullName>
    </submittedName>
</protein>
<reference evidence="1 2" key="1">
    <citation type="submission" date="2005-07" db="EMBL/GenBank/DDBJ databases">
        <authorList>
            <person name="Mural R.J."/>
            <person name="Li P.W."/>
            <person name="Adams M.D."/>
            <person name="Amanatides P.G."/>
            <person name="Baden-Tillson H."/>
            <person name="Barnstead M."/>
            <person name="Chin S.H."/>
            <person name="Dew I."/>
            <person name="Evans C.A."/>
            <person name="Ferriera S."/>
            <person name="Flanigan M."/>
            <person name="Fosler C."/>
            <person name="Glodek A."/>
            <person name="Gu Z."/>
            <person name="Holt R.A."/>
            <person name="Jennings D."/>
            <person name="Kraft C.L."/>
            <person name="Lu F."/>
            <person name="Nguyen T."/>
            <person name="Nusskern D.R."/>
            <person name="Pfannkoch C.M."/>
            <person name="Sitter C."/>
            <person name="Sutton G.G."/>
            <person name="Venter J.C."/>
            <person name="Wang Z."/>
            <person name="Woodage T."/>
            <person name="Zheng X.H."/>
            <person name="Zhong F."/>
        </authorList>
    </citation>
    <scope>NUCLEOTIDE SEQUENCE [LARGE SCALE GENOMIC DNA]</scope>
    <source>
        <strain>BN</strain>
        <strain evidence="2">Sprague-Dawley</strain>
    </source>
</reference>
<accession>A6K691</accession>
<proteinExistence type="predicted"/>
<dbReference type="AlphaFoldDB" id="A6K691"/>
<gene>
    <name evidence="1" type="ORF">rCG_52250</name>
</gene>
<evidence type="ECO:0000313" key="1">
    <source>
        <dbReference type="EMBL" id="EDL85251.1"/>
    </source>
</evidence>
<name>A6K691_RAT</name>
<feature type="non-terminal residue" evidence="1">
    <location>
        <position position="28"/>
    </location>
</feature>
<sequence>MTVMCPDFLFLSTLTGFFSLLTGITIMQ</sequence>
<dbReference type="Proteomes" id="UP000234681">
    <property type="component" value="Chromosome 15"/>
</dbReference>
<evidence type="ECO:0000313" key="2">
    <source>
        <dbReference type="Proteomes" id="UP000234681"/>
    </source>
</evidence>
<organism evidence="1 2">
    <name type="scientific">Rattus norvegicus</name>
    <name type="common">Rat</name>
    <dbReference type="NCBI Taxonomy" id="10116"/>
    <lineage>
        <taxon>Eukaryota</taxon>
        <taxon>Metazoa</taxon>
        <taxon>Chordata</taxon>
        <taxon>Craniata</taxon>
        <taxon>Vertebrata</taxon>
        <taxon>Euteleostomi</taxon>
        <taxon>Mammalia</taxon>
        <taxon>Eutheria</taxon>
        <taxon>Euarchontoglires</taxon>
        <taxon>Glires</taxon>
        <taxon>Rodentia</taxon>
        <taxon>Myomorpha</taxon>
        <taxon>Muroidea</taxon>
        <taxon>Muridae</taxon>
        <taxon>Murinae</taxon>
        <taxon>Rattus</taxon>
    </lineage>
</organism>